<protein>
    <submittedName>
        <fullName evidence="1">Uncharacterized protein</fullName>
    </submittedName>
</protein>
<name>A0A0A9ATW7_ARUDO</name>
<organism evidence="1">
    <name type="scientific">Arundo donax</name>
    <name type="common">Giant reed</name>
    <name type="synonym">Donax arundinaceus</name>
    <dbReference type="NCBI Taxonomy" id="35708"/>
    <lineage>
        <taxon>Eukaryota</taxon>
        <taxon>Viridiplantae</taxon>
        <taxon>Streptophyta</taxon>
        <taxon>Embryophyta</taxon>
        <taxon>Tracheophyta</taxon>
        <taxon>Spermatophyta</taxon>
        <taxon>Magnoliopsida</taxon>
        <taxon>Liliopsida</taxon>
        <taxon>Poales</taxon>
        <taxon>Poaceae</taxon>
        <taxon>PACMAD clade</taxon>
        <taxon>Arundinoideae</taxon>
        <taxon>Arundineae</taxon>
        <taxon>Arundo</taxon>
    </lineage>
</organism>
<sequence length="102" mass="11105">MMRMLLLGNGHDSHMCRLLLSGSPITGLEILSCSRLVRVNASDQHSRGSPSMDLICVSIWTVWLAVGDGTLVPFWPGETASESTLWRTCVAVAYRSAGCCTY</sequence>
<dbReference type="AlphaFoldDB" id="A0A0A9ATW7"/>
<evidence type="ECO:0000313" key="1">
    <source>
        <dbReference type="EMBL" id="JAD55154.1"/>
    </source>
</evidence>
<reference evidence="1" key="2">
    <citation type="journal article" date="2015" name="Data Brief">
        <title>Shoot transcriptome of the giant reed, Arundo donax.</title>
        <authorList>
            <person name="Barrero R.A."/>
            <person name="Guerrero F.D."/>
            <person name="Moolhuijzen P."/>
            <person name="Goolsby J.A."/>
            <person name="Tidwell J."/>
            <person name="Bellgard S.E."/>
            <person name="Bellgard M.I."/>
        </authorList>
    </citation>
    <scope>NUCLEOTIDE SEQUENCE</scope>
    <source>
        <tissue evidence="1">Shoot tissue taken approximately 20 cm above the soil surface</tissue>
    </source>
</reference>
<accession>A0A0A9ATW7</accession>
<proteinExistence type="predicted"/>
<dbReference type="EMBL" id="GBRH01242741">
    <property type="protein sequence ID" value="JAD55154.1"/>
    <property type="molecule type" value="Transcribed_RNA"/>
</dbReference>
<reference evidence="1" key="1">
    <citation type="submission" date="2014-09" db="EMBL/GenBank/DDBJ databases">
        <authorList>
            <person name="Magalhaes I.L.F."/>
            <person name="Oliveira U."/>
            <person name="Santos F.R."/>
            <person name="Vidigal T.H.D.A."/>
            <person name="Brescovit A.D."/>
            <person name="Santos A.J."/>
        </authorList>
    </citation>
    <scope>NUCLEOTIDE SEQUENCE</scope>
    <source>
        <tissue evidence="1">Shoot tissue taken approximately 20 cm above the soil surface</tissue>
    </source>
</reference>